<dbReference type="Proteomes" id="UP000663866">
    <property type="component" value="Unassembled WGS sequence"/>
</dbReference>
<comment type="caution">
    <text evidence="1">The sequence shown here is derived from an EMBL/GenBank/DDBJ whole genome shotgun (WGS) entry which is preliminary data.</text>
</comment>
<gene>
    <name evidence="1" type="ORF">OVN521_LOCUS44668</name>
</gene>
<keyword evidence="2" id="KW-1185">Reference proteome</keyword>
<proteinExistence type="predicted"/>
<reference evidence="1" key="1">
    <citation type="submission" date="2021-02" db="EMBL/GenBank/DDBJ databases">
        <authorList>
            <person name="Nowell W R."/>
        </authorList>
    </citation>
    <scope>NUCLEOTIDE SEQUENCE</scope>
</reference>
<dbReference type="AlphaFoldDB" id="A0A821B5D9"/>
<name>A0A821B5D9_9BILA</name>
<organism evidence="1 2">
    <name type="scientific">Rotaria magnacalcarata</name>
    <dbReference type="NCBI Taxonomy" id="392030"/>
    <lineage>
        <taxon>Eukaryota</taxon>
        <taxon>Metazoa</taxon>
        <taxon>Spiralia</taxon>
        <taxon>Gnathifera</taxon>
        <taxon>Rotifera</taxon>
        <taxon>Eurotatoria</taxon>
        <taxon>Bdelloidea</taxon>
        <taxon>Philodinida</taxon>
        <taxon>Philodinidae</taxon>
        <taxon>Rotaria</taxon>
    </lineage>
</organism>
<evidence type="ECO:0000313" key="2">
    <source>
        <dbReference type="Proteomes" id="UP000663866"/>
    </source>
</evidence>
<protein>
    <submittedName>
        <fullName evidence="1">Uncharacterized protein</fullName>
    </submittedName>
</protein>
<dbReference type="EMBL" id="CAJOBG010069323">
    <property type="protein sequence ID" value="CAF4587645.1"/>
    <property type="molecule type" value="Genomic_DNA"/>
</dbReference>
<evidence type="ECO:0000313" key="1">
    <source>
        <dbReference type="EMBL" id="CAF4587645.1"/>
    </source>
</evidence>
<accession>A0A821B5D9</accession>
<feature type="non-terminal residue" evidence="1">
    <location>
        <position position="1"/>
    </location>
</feature>
<sequence>NSRYIDRILINIGHRQLINDETNVTPSTSPILSRREPLILQNATPNDNILGAANSIGSLPSVESTNQSKNSSKKMRVLPKRLQGLDTFRGFSLMVMIFVNYGGKNKR</sequence>